<dbReference type="Proteomes" id="UP000482960">
    <property type="component" value="Unassembled WGS sequence"/>
</dbReference>
<dbReference type="Gene3D" id="1.10.10.10">
    <property type="entry name" value="Winged helix-like DNA-binding domain superfamily/Winged helix DNA-binding domain"/>
    <property type="match status" value="1"/>
</dbReference>
<dbReference type="SUPFAM" id="SSF46785">
    <property type="entry name" value="Winged helix' DNA-binding domain"/>
    <property type="match status" value="1"/>
</dbReference>
<dbReference type="InterPro" id="IPR011991">
    <property type="entry name" value="ArsR-like_HTH"/>
</dbReference>
<reference evidence="1 2" key="1">
    <citation type="submission" date="2020-03" db="EMBL/GenBank/DDBJ databases">
        <title>Whole genome shotgun sequence of Phytohabitans rumicis NBRC 108638.</title>
        <authorList>
            <person name="Komaki H."/>
            <person name="Tamura T."/>
        </authorList>
    </citation>
    <scope>NUCLEOTIDE SEQUENCE [LARGE SCALE GENOMIC DNA]</scope>
    <source>
        <strain evidence="1 2">NBRC 108638</strain>
    </source>
</reference>
<dbReference type="EMBL" id="BLPG01000002">
    <property type="protein sequence ID" value="GFJ96209.1"/>
    <property type="molecule type" value="Genomic_DNA"/>
</dbReference>
<accession>A0A6V8LNH4</accession>
<protein>
    <submittedName>
        <fullName evidence="1">Transcriptional regulator</fullName>
    </submittedName>
</protein>
<name>A0A6V8LNH4_9ACTN</name>
<comment type="caution">
    <text evidence="1">The sequence shown here is derived from an EMBL/GenBank/DDBJ whole genome shotgun (WGS) entry which is preliminary data.</text>
</comment>
<dbReference type="CDD" id="cd00090">
    <property type="entry name" value="HTH_ARSR"/>
    <property type="match status" value="1"/>
</dbReference>
<dbReference type="InterPro" id="IPR036390">
    <property type="entry name" value="WH_DNA-bd_sf"/>
</dbReference>
<dbReference type="AlphaFoldDB" id="A0A6V8LNH4"/>
<gene>
    <name evidence="1" type="ORF">Prum_098510</name>
</gene>
<keyword evidence="2" id="KW-1185">Reference proteome</keyword>
<dbReference type="RefSeq" id="WP_246278853.1">
    <property type="nucleotide sequence ID" value="NZ_BAABJB010000059.1"/>
</dbReference>
<sequence>MLADRSRRALYDYVRHQDHPVGRDEAADATGMSRGLAAFHLDKLVEGGLLRAGYQTPAGQPRGRGRTPKVYEPAGDGVAVTVPERRYELIAEILADAVAADPDDSARAAERLAQERGQAVGSGLRGRATPVEVLVDLGYEPAPQPDRILLRNCPFHALAARQTALVCGLNLAFLRGLTRGLDADLDALLVPAPGACCVQLRWGQSTALPYISPSGSAISSTRAPSGS</sequence>
<evidence type="ECO:0000313" key="2">
    <source>
        <dbReference type="Proteomes" id="UP000482960"/>
    </source>
</evidence>
<evidence type="ECO:0000313" key="1">
    <source>
        <dbReference type="EMBL" id="GFJ96209.1"/>
    </source>
</evidence>
<organism evidence="1 2">
    <name type="scientific">Phytohabitans rumicis</name>
    <dbReference type="NCBI Taxonomy" id="1076125"/>
    <lineage>
        <taxon>Bacteria</taxon>
        <taxon>Bacillati</taxon>
        <taxon>Actinomycetota</taxon>
        <taxon>Actinomycetes</taxon>
        <taxon>Micromonosporales</taxon>
        <taxon>Micromonosporaceae</taxon>
    </lineage>
</organism>
<reference evidence="1 2" key="2">
    <citation type="submission" date="2020-03" db="EMBL/GenBank/DDBJ databases">
        <authorList>
            <person name="Ichikawa N."/>
            <person name="Kimura A."/>
            <person name="Kitahashi Y."/>
            <person name="Uohara A."/>
        </authorList>
    </citation>
    <scope>NUCLEOTIDE SEQUENCE [LARGE SCALE GENOMIC DNA]</scope>
    <source>
        <strain evidence="1 2">NBRC 108638</strain>
    </source>
</reference>
<proteinExistence type="predicted"/>
<dbReference type="InterPro" id="IPR036388">
    <property type="entry name" value="WH-like_DNA-bd_sf"/>
</dbReference>